<dbReference type="GO" id="GO:0005524">
    <property type="term" value="F:ATP binding"/>
    <property type="evidence" value="ECO:0007669"/>
    <property type="project" value="UniProtKB-KW"/>
</dbReference>
<dbReference type="InterPro" id="IPR008988">
    <property type="entry name" value="Transcriptional_repressor_C"/>
</dbReference>
<keyword evidence="3" id="KW-0067">ATP-binding</keyword>
<reference evidence="8" key="1">
    <citation type="submission" date="2016-11" db="EMBL/GenBank/DDBJ databases">
        <title>Dehalogenimonas formicexedens sp. nov., a chlorinated alkane respiring bacterium isolated from contaminated groundwater.</title>
        <authorList>
            <person name="Key T.A."/>
            <person name="Bowman K.S."/>
            <person name="Lee I."/>
            <person name="Chun J."/>
            <person name="Albuquerque L."/>
            <person name="da Costa M.S."/>
            <person name="Rainey F.A."/>
            <person name="Moe W.M."/>
        </authorList>
    </citation>
    <scope>NUCLEOTIDE SEQUENCE [LARGE SCALE GENOMIC DNA]</scope>
    <source>
        <strain evidence="8">NSZ-14</strain>
    </source>
</reference>
<proteinExistence type="predicted"/>
<dbReference type="GO" id="GO:0004077">
    <property type="term" value="F:biotin--[biotin carboxyl-carrier protein] ligase activity"/>
    <property type="evidence" value="ECO:0007669"/>
    <property type="project" value="UniProtKB-EC"/>
</dbReference>
<dbReference type="PANTHER" id="PTHR12835">
    <property type="entry name" value="BIOTIN PROTEIN LIGASE"/>
    <property type="match status" value="1"/>
</dbReference>
<sequence length="254" mass="27382">MHSLDFRSVENALAGCRWGHTLFTYDSIGSTMDRARELAQKGAREGTLVIAAEQTEGRGRLNRAWISPAGSLYLSILLYPDAEKLPYLTVLAGLAVAEAIEEVTSIHTDLKWPNDVLIRGKKVAGILVESGVSKTRNYTVIGMGINVNIQTGSCLEIAGIATSLSDHIGRPVDPLALLRALIDRLEFLYSSFDQNAILKLWKSRLITLGRRVKATSGTSVFEGAAIDVNSDGALIIRRDDGTECAVVAGDVTLG</sequence>
<dbReference type="Proteomes" id="UP000185934">
    <property type="component" value="Chromosome"/>
</dbReference>
<evidence type="ECO:0000256" key="4">
    <source>
        <dbReference type="ARBA" id="ARBA00023267"/>
    </source>
</evidence>
<evidence type="ECO:0000313" key="7">
    <source>
        <dbReference type="EMBL" id="APV44060.1"/>
    </source>
</evidence>
<dbReference type="Pfam" id="PF03099">
    <property type="entry name" value="BPL_LplA_LipB"/>
    <property type="match status" value="1"/>
</dbReference>
<dbReference type="NCBIfam" id="TIGR00121">
    <property type="entry name" value="birA_ligase"/>
    <property type="match status" value="1"/>
</dbReference>
<dbReference type="PROSITE" id="PS51733">
    <property type="entry name" value="BPL_LPL_CATALYTIC"/>
    <property type="match status" value="1"/>
</dbReference>
<evidence type="ECO:0000313" key="8">
    <source>
        <dbReference type="Proteomes" id="UP000185934"/>
    </source>
</evidence>
<feature type="domain" description="BPL/LPL catalytic" evidence="6">
    <location>
        <begin position="7"/>
        <end position="193"/>
    </location>
</feature>
<dbReference type="InterPro" id="IPR003142">
    <property type="entry name" value="BPL_C"/>
</dbReference>
<dbReference type="SUPFAM" id="SSF55681">
    <property type="entry name" value="Class II aaRS and biotin synthetases"/>
    <property type="match status" value="1"/>
</dbReference>
<name>A0A1P8F6J4_9CHLR</name>
<protein>
    <recommendedName>
        <fullName evidence="5">biotin--[biotin carboxyl-carrier protein] ligase</fullName>
        <ecNumber evidence="5">6.3.4.15</ecNumber>
    </recommendedName>
</protein>
<evidence type="ECO:0000259" key="6">
    <source>
        <dbReference type="PROSITE" id="PS51733"/>
    </source>
</evidence>
<evidence type="ECO:0000256" key="5">
    <source>
        <dbReference type="ARBA" id="ARBA00024227"/>
    </source>
</evidence>
<organism evidence="7 8">
    <name type="scientific">Dehalogenimonas formicexedens</name>
    <dbReference type="NCBI Taxonomy" id="1839801"/>
    <lineage>
        <taxon>Bacteria</taxon>
        <taxon>Bacillati</taxon>
        <taxon>Chloroflexota</taxon>
        <taxon>Dehalococcoidia</taxon>
        <taxon>Dehalococcoidales</taxon>
        <taxon>Dehalococcoidaceae</taxon>
        <taxon>Dehalogenimonas</taxon>
    </lineage>
</organism>
<dbReference type="Gene3D" id="2.30.30.100">
    <property type="match status" value="1"/>
</dbReference>
<dbReference type="PANTHER" id="PTHR12835:SF5">
    <property type="entry name" value="BIOTIN--PROTEIN LIGASE"/>
    <property type="match status" value="1"/>
</dbReference>
<keyword evidence="4" id="KW-0092">Biotin</keyword>
<evidence type="ECO:0000256" key="2">
    <source>
        <dbReference type="ARBA" id="ARBA00022741"/>
    </source>
</evidence>
<dbReference type="CDD" id="cd16442">
    <property type="entry name" value="BPL"/>
    <property type="match status" value="1"/>
</dbReference>
<dbReference type="SUPFAM" id="SSF50037">
    <property type="entry name" value="C-terminal domain of transcriptional repressors"/>
    <property type="match status" value="1"/>
</dbReference>
<dbReference type="InterPro" id="IPR045864">
    <property type="entry name" value="aa-tRNA-synth_II/BPL/LPL"/>
</dbReference>
<dbReference type="STRING" id="1839801.Dform_00705"/>
<dbReference type="InterPro" id="IPR004408">
    <property type="entry name" value="Biotin_CoA_COase_ligase"/>
</dbReference>
<gene>
    <name evidence="7" type="primary">birA</name>
    <name evidence="7" type="ORF">Dform_00705</name>
</gene>
<accession>A0A1P8F6J4</accession>
<dbReference type="GO" id="GO:0005737">
    <property type="term" value="C:cytoplasm"/>
    <property type="evidence" value="ECO:0007669"/>
    <property type="project" value="TreeGrafter"/>
</dbReference>
<dbReference type="Gene3D" id="3.30.930.10">
    <property type="entry name" value="Bira Bifunctional Protein, Domain 2"/>
    <property type="match status" value="1"/>
</dbReference>
<dbReference type="Pfam" id="PF02237">
    <property type="entry name" value="BPL_C"/>
    <property type="match status" value="1"/>
</dbReference>
<dbReference type="InterPro" id="IPR004143">
    <property type="entry name" value="BPL_LPL_catalytic"/>
</dbReference>
<dbReference type="EMBL" id="CP018258">
    <property type="protein sequence ID" value="APV44060.1"/>
    <property type="molecule type" value="Genomic_DNA"/>
</dbReference>
<evidence type="ECO:0000256" key="3">
    <source>
        <dbReference type="ARBA" id="ARBA00022840"/>
    </source>
</evidence>
<dbReference type="EC" id="6.3.4.15" evidence="5"/>
<dbReference type="AlphaFoldDB" id="A0A1P8F6J4"/>
<dbReference type="KEGG" id="dfo:Dform_00705"/>
<keyword evidence="8" id="KW-1185">Reference proteome</keyword>
<evidence type="ECO:0000256" key="1">
    <source>
        <dbReference type="ARBA" id="ARBA00022598"/>
    </source>
</evidence>
<keyword evidence="2" id="KW-0547">Nucleotide-binding</keyword>
<keyword evidence="1 7" id="KW-0436">Ligase</keyword>